<dbReference type="GO" id="GO:0102158">
    <property type="term" value="F:very-long-chain (3R)-3-hydroxyacyl-CoA dehydratase activity"/>
    <property type="evidence" value="ECO:0007669"/>
    <property type="project" value="UniProtKB-EC"/>
</dbReference>
<comment type="subcellular location">
    <subcellularLocation>
        <location evidence="1 16">Endoplasmic reticulum membrane</location>
        <topology evidence="1 16">Multi-pass membrane protein</topology>
    </subcellularLocation>
</comment>
<feature type="transmembrane region" description="Helical" evidence="16">
    <location>
        <begin position="247"/>
        <end position="264"/>
    </location>
</feature>
<comment type="similarity">
    <text evidence="3 16">Belongs to the very long-chain fatty acids dehydratase HACD family.</text>
</comment>
<dbReference type="AlphaFoldDB" id="A0A0N0U7H8"/>
<evidence type="ECO:0000256" key="12">
    <source>
        <dbReference type="ARBA" id="ARBA00023136"/>
    </source>
</evidence>
<feature type="transmembrane region" description="Helical" evidence="16">
    <location>
        <begin position="324"/>
        <end position="347"/>
    </location>
</feature>
<dbReference type="Pfam" id="PF04969">
    <property type="entry name" value="CS"/>
    <property type="match status" value="1"/>
</dbReference>
<dbReference type="UniPathway" id="UPA00094"/>
<evidence type="ECO:0000256" key="11">
    <source>
        <dbReference type="ARBA" id="ARBA00023098"/>
    </source>
</evidence>
<dbReference type="EMBL" id="KQ435710">
    <property type="protein sequence ID" value="KOX79701.1"/>
    <property type="molecule type" value="Genomic_DNA"/>
</dbReference>
<dbReference type="GO" id="GO:0005789">
    <property type="term" value="C:endoplasmic reticulum membrane"/>
    <property type="evidence" value="ECO:0007669"/>
    <property type="project" value="UniProtKB-SubCell"/>
</dbReference>
<name>A0A0N0U7H8_9HYME</name>
<comment type="catalytic activity">
    <reaction evidence="16">
        <text>a very-long-chain (3R)-3-hydroxyacyl-CoA = a very-long-chain (2E)-enoyl-CoA + H2O</text>
        <dbReference type="Rhea" id="RHEA:45812"/>
        <dbReference type="ChEBI" id="CHEBI:15377"/>
        <dbReference type="ChEBI" id="CHEBI:83728"/>
        <dbReference type="ChEBI" id="CHEBI:85440"/>
        <dbReference type="EC" id="4.2.1.134"/>
    </reaction>
</comment>
<dbReference type="FunFam" id="2.60.40.790:FF:000013">
    <property type="entry name" value="Very-long-chain (3R)-3-hydroxyacyl-CoA dehydratase"/>
    <property type="match status" value="1"/>
</dbReference>
<comment type="similarity">
    <text evidence="15">Belongs to the p23/wos2 family.</text>
</comment>
<keyword evidence="19" id="KW-1185">Reference proteome</keyword>
<keyword evidence="10" id="KW-0175">Coiled coil</keyword>
<feature type="transmembrane region" description="Helical" evidence="16">
    <location>
        <begin position="284"/>
        <end position="304"/>
    </location>
</feature>
<evidence type="ECO:0000256" key="9">
    <source>
        <dbReference type="ARBA" id="ARBA00022989"/>
    </source>
</evidence>
<feature type="transmembrane region" description="Helical" evidence="16">
    <location>
        <begin position="187"/>
        <end position="206"/>
    </location>
</feature>
<dbReference type="InterPro" id="IPR007052">
    <property type="entry name" value="CS_dom"/>
</dbReference>
<evidence type="ECO:0000256" key="2">
    <source>
        <dbReference type="ARBA" id="ARBA00005194"/>
    </source>
</evidence>
<dbReference type="Proteomes" id="UP000053105">
    <property type="component" value="Unassembled WGS sequence"/>
</dbReference>
<dbReference type="OrthoDB" id="2157530at2759"/>
<keyword evidence="6 16" id="KW-0812">Transmembrane</keyword>
<comment type="pathway">
    <text evidence="2 16">Lipid metabolism; fatty acid biosynthesis.</text>
</comment>
<feature type="domain" description="CS" evidence="17">
    <location>
        <begin position="4"/>
        <end position="94"/>
    </location>
</feature>
<protein>
    <recommendedName>
        <fullName evidence="4 16">Very-long-chain (3R)-3-hydroxyacyl-CoA dehydratase</fullName>
        <ecNumber evidence="4 16">4.2.1.134</ecNumber>
    </recommendedName>
</protein>
<evidence type="ECO:0000256" key="8">
    <source>
        <dbReference type="ARBA" id="ARBA00022832"/>
    </source>
</evidence>
<keyword evidence="11 16" id="KW-0443">Lipid metabolism</keyword>
<dbReference type="GO" id="GO:0042761">
    <property type="term" value="P:very long-chain fatty acid biosynthetic process"/>
    <property type="evidence" value="ECO:0007669"/>
    <property type="project" value="TreeGrafter"/>
</dbReference>
<feature type="transmembrane region" description="Helical" evidence="16">
    <location>
        <begin position="151"/>
        <end position="175"/>
    </location>
</feature>
<dbReference type="PANTHER" id="PTHR11035:SF35">
    <property type="entry name" value="VERY-LONG-CHAIN (3R)-3-HYDROXYACYL-COA DEHYDRATASE"/>
    <property type="match status" value="1"/>
</dbReference>
<evidence type="ECO:0000256" key="15">
    <source>
        <dbReference type="ARBA" id="ARBA00025733"/>
    </source>
</evidence>
<evidence type="ECO:0000256" key="10">
    <source>
        <dbReference type="ARBA" id="ARBA00023054"/>
    </source>
</evidence>
<dbReference type="Pfam" id="PF04387">
    <property type="entry name" value="PTPLA"/>
    <property type="match status" value="1"/>
</dbReference>
<feature type="transmembrane region" description="Helical" evidence="16">
    <location>
        <begin position="218"/>
        <end position="235"/>
    </location>
</feature>
<evidence type="ECO:0000256" key="5">
    <source>
        <dbReference type="ARBA" id="ARBA00022516"/>
    </source>
</evidence>
<reference evidence="18 19" key="1">
    <citation type="submission" date="2015-07" db="EMBL/GenBank/DDBJ databases">
        <title>The genome of Melipona quadrifasciata.</title>
        <authorList>
            <person name="Pan H."/>
            <person name="Kapheim K."/>
        </authorList>
    </citation>
    <scope>NUCLEOTIDE SEQUENCE [LARGE SCALE GENOMIC DNA]</scope>
    <source>
        <strain evidence="18">0111107301</strain>
        <tissue evidence="18">Whole body</tissue>
    </source>
</reference>
<evidence type="ECO:0000313" key="19">
    <source>
        <dbReference type="Proteomes" id="UP000053105"/>
    </source>
</evidence>
<dbReference type="SUPFAM" id="SSF49764">
    <property type="entry name" value="HSP20-like chaperones"/>
    <property type="match status" value="1"/>
</dbReference>
<dbReference type="GO" id="GO:0030497">
    <property type="term" value="P:fatty acid elongation"/>
    <property type="evidence" value="ECO:0007669"/>
    <property type="project" value="TreeGrafter"/>
</dbReference>
<keyword evidence="12 16" id="KW-0472">Membrane</keyword>
<keyword evidence="8 16" id="KW-0276">Fatty acid metabolism</keyword>
<evidence type="ECO:0000256" key="1">
    <source>
        <dbReference type="ARBA" id="ARBA00004477"/>
    </source>
</evidence>
<dbReference type="EC" id="4.2.1.134" evidence="4 16"/>
<dbReference type="GO" id="GO:0030148">
    <property type="term" value="P:sphingolipid biosynthetic process"/>
    <property type="evidence" value="ECO:0007669"/>
    <property type="project" value="TreeGrafter"/>
</dbReference>
<proteinExistence type="inferred from homology"/>
<evidence type="ECO:0000259" key="17">
    <source>
        <dbReference type="PROSITE" id="PS51203"/>
    </source>
</evidence>
<keyword evidence="13 16" id="KW-0275">Fatty acid biosynthesis</keyword>
<evidence type="ECO:0000313" key="18">
    <source>
        <dbReference type="EMBL" id="KOX79701.1"/>
    </source>
</evidence>
<dbReference type="InterPro" id="IPR007482">
    <property type="entry name" value="Tyr_Pase-like_PTPLA"/>
</dbReference>
<dbReference type="PANTHER" id="PTHR11035">
    <property type="entry name" value="VERY-LONG-CHAIN (3R)-3-HYDROXYACYL-COA DEHYDRATASE"/>
    <property type="match status" value="1"/>
</dbReference>
<evidence type="ECO:0000256" key="16">
    <source>
        <dbReference type="RuleBase" id="RU363109"/>
    </source>
</evidence>
<evidence type="ECO:0000256" key="4">
    <source>
        <dbReference type="ARBA" id="ARBA00013122"/>
    </source>
</evidence>
<comment type="function">
    <text evidence="16">Catalyzes the third of the four reactions of the long-chain fatty acids elongation cycle. This endoplasmic reticulum-bound enzymatic process, allows the addition of two carbons to the chain of long- and very long-chain fatty acids/VLCFAs per cycle. This enzyme catalyzes the dehydration of the 3-hydroxyacyl-CoA intermediate into trans-2,3-enoyl-CoA, within each cycle of fatty acid elongation. Thereby, it participates to the production of VLCFAs of different chain lengths that are involved in multiple biological processes as precursors of membrane lipids and lipid mediators.</text>
</comment>
<dbReference type="PROSITE" id="PS51203">
    <property type="entry name" value="CS"/>
    <property type="match status" value="1"/>
</dbReference>
<accession>A0A0N0U7H8</accession>
<dbReference type="STRING" id="166423.A0A0N0U7H8"/>
<dbReference type="Gene3D" id="2.60.40.790">
    <property type="match status" value="1"/>
</dbReference>
<gene>
    <name evidence="18" type="ORF">WN51_11311</name>
</gene>
<organism evidence="18 19">
    <name type="scientific">Melipona quadrifasciata</name>
    <dbReference type="NCBI Taxonomy" id="166423"/>
    <lineage>
        <taxon>Eukaryota</taxon>
        <taxon>Metazoa</taxon>
        <taxon>Ecdysozoa</taxon>
        <taxon>Arthropoda</taxon>
        <taxon>Hexapoda</taxon>
        <taxon>Insecta</taxon>
        <taxon>Pterygota</taxon>
        <taxon>Neoptera</taxon>
        <taxon>Endopterygota</taxon>
        <taxon>Hymenoptera</taxon>
        <taxon>Apocrita</taxon>
        <taxon>Aculeata</taxon>
        <taxon>Apoidea</taxon>
        <taxon>Anthophila</taxon>
        <taxon>Apidae</taxon>
        <taxon>Melipona</taxon>
    </lineage>
</organism>
<evidence type="ECO:0000256" key="3">
    <source>
        <dbReference type="ARBA" id="ARBA00007811"/>
    </source>
</evidence>
<evidence type="ECO:0000256" key="13">
    <source>
        <dbReference type="ARBA" id="ARBA00023160"/>
    </source>
</evidence>
<dbReference type="InterPro" id="IPR008978">
    <property type="entry name" value="HSP20-like_chaperone"/>
</dbReference>
<sequence>MADILTPFVYWAQTEQQITLKVDLTDTWRVKVSMNENKLKVTVYGQGARGLNKYGFSLDLHSSINVEESNYKVTARQVDFTLGKKCPAWWPRLTSQPQKPSWLKIDFDKWTSEDLDENEDERRDVCSDYPDMYDKLHKEEFGYRKEDFKKVYLIIYNLCQFVGFIYILTVMGIMYSRDGPASMKETYTAVGNAMKFIQLIQFLEVMHSLFGYTKSSTLVTFVQVGGRAFILFIMIEAEPRMQTKPVIFYLFLVWSTVEIFRYPYYITQLLKIEISFLTWLRYTIWMPLYPLGFLCEGIIILRNIPYFEETQKFTVSLPNSWNFAFHFPSFLKIYLLIFCLPFMYMLMSRMNQARYKKLGKSKLRKKYT</sequence>
<dbReference type="CDD" id="cd06465">
    <property type="entry name" value="p23_hB-ind1_like"/>
    <property type="match status" value="1"/>
</dbReference>
<evidence type="ECO:0000256" key="6">
    <source>
        <dbReference type="ARBA" id="ARBA00022692"/>
    </source>
</evidence>
<keyword evidence="7 16" id="KW-0256">Endoplasmic reticulum</keyword>
<keyword evidence="14 16" id="KW-0456">Lyase</keyword>
<keyword evidence="9 16" id="KW-1133">Transmembrane helix</keyword>
<evidence type="ECO:0000256" key="7">
    <source>
        <dbReference type="ARBA" id="ARBA00022824"/>
    </source>
</evidence>
<keyword evidence="5 16" id="KW-0444">Lipid biosynthesis</keyword>
<evidence type="ECO:0000256" key="14">
    <source>
        <dbReference type="ARBA" id="ARBA00023239"/>
    </source>
</evidence>